<evidence type="ECO:0000313" key="1">
    <source>
        <dbReference type="EMBL" id="OQP54060.1"/>
    </source>
</evidence>
<gene>
    <name evidence="1" type="ORF">A4D02_20485</name>
</gene>
<comment type="caution">
    <text evidence="1">The sequence shown here is derived from an EMBL/GenBank/DDBJ whole genome shotgun (WGS) entry which is preliminary data.</text>
</comment>
<sequence>MGIAYTHPGLAQTSVGGTSRFYAENVKQVDDIIKVIKAFCDSIKPVQVSDRNIKFDKKNILYVNNLFNTVISDKAFAQETKKNDLIQTSSLNAGLIGYREYKFYPPNGYLDMSIVLTVIDDNILYKKVCILSPLKRKCATDDRQIPFFDFMYLQKEIVPLIDFPIKNCINCDSLKVDTLYQSVFNEMAKKYPAYKFTPVGTTGPVKQLIFNNVYLQVSTYNNKNVPDLMAQLVKLQEYDAIKNLLYSPNQLMAINAYEALVYLKSKVQLPIDATTDAKMKEILNSNIQIPVYCGRDCKPTNFAYNTLKIKDKDIYDKYAAAFGE</sequence>
<dbReference type="Proteomes" id="UP000192277">
    <property type="component" value="Unassembled WGS sequence"/>
</dbReference>
<keyword evidence="2" id="KW-1185">Reference proteome</keyword>
<organism evidence="1 2">
    <name type="scientific">Niastella koreensis</name>
    <dbReference type="NCBI Taxonomy" id="354356"/>
    <lineage>
        <taxon>Bacteria</taxon>
        <taxon>Pseudomonadati</taxon>
        <taxon>Bacteroidota</taxon>
        <taxon>Chitinophagia</taxon>
        <taxon>Chitinophagales</taxon>
        <taxon>Chitinophagaceae</taxon>
        <taxon>Niastella</taxon>
    </lineage>
</organism>
<proteinExistence type="predicted"/>
<name>A0ABX3P4H7_9BACT</name>
<dbReference type="EMBL" id="LWBO01000002">
    <property type="protein sequence ID" value="OQP54060.1"/>
    <property type="molecule type" value="Genomic_DNA"/>
</dbReference>
<evidence type="ECO:0000313" key="2">
    <source>
        <dbReference type="Proteomes" id="UP000192277"/>
    </source>
</evidence>
<protein>
    <submittedName>
        <fullName evidence="1">Uncharacterized protein</fullName>
    </submittedName>
</protein>
<accession>A0ABX3P4H7</accession>
<reference evidence="1 2" key="1">
    <citation type="submission" date="2016-04" db="EMBL/GenBank/DDBJ databases">
        <authorList>
            <person name="Chen L."/>
            <person name="Zhuang W."/>
            <person name="Wang G."/>
        </authorList>
    </citation>
    <scope>NUCLEOTIDE SEQUENCE [LARGE SCALE GENOMIC DNA]</scope>
    <source>
        <strain evidence="2">GR20</strain>
    </source>
</reference>